<gene>
    <name evidence="1" type="ORF">CBM2636_P10103</name>
</gene>
<reference evidence="1 2" key="1">
    <citation type="submission" date="2018-01" db="EMBL/GenBank/DDBJ databases">
        <authorList>
            <person name="Clerissi C."/>
        </authorList>
    </citation>
    <scope>NUCLEOTIDE SEQUENCE [LARGE SCALE GENOMIC DNA]</scope>
    <source>
        <strain evidence="1">Cupriavidus taiwanensis SWF 66322</strain>
        <plasmid evidence="2">cbm2636p</plasmid>
    </source>
</reference>
<dbReference type="Proteomes" id="UP000254259">
    <property type="component" value="Plasmid CBM2636p"/>
</dbReference>
<accession>A0A375HT27</accession>
<dbReference type="EMBL" id="LT984815">
    <property type="protein sequence ID" value="SPD69192.1"/>
    <property type="molecule type" value="Genomic_DNA"/>
</dbReference>
<organism evidence="1 2">
    <name type="scientific">Cupriavidus taiwanensis</name>
    <dbReference type="NCBI Taxonomy" id="164546"/>
    <lineage>
        <taxon>Bacteria</taxon>
        <taxon>Pseudomonadati</taxon>
        <taxon>Pseudomonadota</taxon>
        <taxon>Betaproteobacteria</taxon>
        <taxon>Burkholderiales</taxon>
        <taxon>Burkholderiaceae</taxon>
        <taxon>Cupriavidus</taxon>
    </lineage>
</organism>
<keyword evidence="1" id="KW-0614">Plasmid</keyword>
<proteinExistence type="predicted"/>
<sequence length="59" mass="6699">MRHRNSPDCDPQEINDLTANSVAAGPSQNRSYVDCGEKKRELARRHRICMRNGACLRSN</sequence>
<evidence type="ECO:0000313" key="1">
    <source>
        <dbReference type="EMBL" id="SPD69192.1"/>
    </source>
</evidence>
<geneLocation type="plasmid" evidence="2">
    <name>cbm2636p</name>
</geneLocation>
<dbReference type="AlphaFoldDB" id="A0A375HT27"/>
<protein>
    <submittedName>
        <fullName evidence="1">Uncharacterized protein</fullName>
    </submittedName>
</protein>
<name>A0A375HT27_9BURK</name>
<evidence type="ECO:0000313" key="2">
    <source>
        <dbReference type="Proteomes" id="UP000254259"/>
    </source>
</evidence>